<dbReference type="AlphaFoldDB" id="A0AB40BKR3"/>
<dbReference type="GeneID" id="120264005"/>
<dbReference type="Proteomes" id="UP001515500">
    <property type="component" value="Chromosome 6"/>
</dbReference>
<evidence type="ECO:0000313" key="3">
    <source>
        <dbReference type="RefSeq" id="XP_039127927.1"/>
    </source>
</evidence>
<dbReference type="InterPro" id="IPR036361">
    <property type="entry name" value="SAP_dom_sf"/>
</dbReference>
<proteinExistence type="predicted"/>
<gene>
    <name evidence="3" type="primary">LOC120264005</name>
</gene>
<dbReference type="RefSeq" id="XP_039127927.1">
    <property type="nucleotide sequence ID" value="XM_039271993.1"/>
</dbReference>
<evidence type="ECO:0000313" key="2">
    <source>
        <dbReference type="Proteomes" id="UP001515500"/>
    </source>
</evidence>
<dbReference type="SUPFAM" id="SSF68906">
    <property type="entry name" value="SAP domain"/>
    <property type="match status" value="1"/>
</dbReference>
<dbReference type="PROSITE" id="PS50800">
    <property type="entry name" value="SAP"/>
    <property type="match status" value="1"/>
</dbReference>
<dbReference type="InterPro" id="IPR003034">
    <property type="entry name" value="SAP_dom"/>
</dbReference>
<feature type="domain" description="SAP" evidence="1">
    <location>
        <begin position="675"/>
        <end position="709"/>
    </location>
</feature>
<accession>A0AB40BKR3</accession>
<sequence>MFRNKIMVRASSSLSNGFSPFHLLTLSLSSSPPLSIDVETLCWKLSRRYRVACLPYSSQILIVYQLSQSHSVAGVVRELTDAFPASNVVDKEEVGISSSIVTRAIECGLRCAMLENGWSCVGENSFVCSSFDASEEGKHVCAVNVNIQPETDDDYIFIVSPDVIRFSRHKVSSLVGSKLLQKFNDGEEVILEEYNFSTSCTTLPSLHEGYVMGLSKQQPLAENFERFADYCTNKHGLSLASDFFIFVWLTCGGSNGQWLPSTFVLQGSGLAPTPQRIRSSMAIMALESFMNILGAWNFFDQGFLRLSLKESSSLAVGNMLPIWQKATSNIKNDMAENGDILNDQENLIKLARDMFLALDFHTPKPPMGSAPGSMALEFTELYEKATTSSTNVQGNTTKCVHGGIPNPPTGSMSLGMLPKFIERHKKAATLNTKVGNTINCVHCDNPKPSLGSTSLNIALEFTETHIKAITSSNKVLGNTIKCAQIVMPKPPSESASLSMGLEFAEMHNKTTTSSTKVLGSAIKCVHGGTSILSTTLDTPVLGKGFKSDPSAHHMSALVNKSNIDKGKHTSEVHMKDQNQLEAPEGAVIWRAEKLLQPNTEASRKFKKAKDFYDSNCPLGAERVLDKMTASKRILDNDEKNKENISEVSKKMKGKQPSEQSDISYKVLNCYKKGELHSLTVAEMKCFLASKKMKVGGKKEELIQRINLLLN</sequence>
<evidence type="ECO:0000259" key="1">
    <source>
        <dbReference type="PROSITE" id="PS50800"/>
    </source>
</evidence>
<organism evidence="2 3">
    <name type="scientific">Dioscorea cayennensis subsp. rotundata</name>
    <name type="common">White Guinea yam</name>
    <name type="synonym">Dioscorea rotundata</name>
    <dbReference type="NCBI Taxonomy" id="55577"/>
    <lineage>
        <taxon>Eukaryota</taxon>
        <taxon>Viridiplantae</taxon>
        <taxon>Streptophyta</taxon>
        <taxon>Embryophyta</taxon>
        <taxon>Tracheophyta</taxon>
        <taxon>Spermatophyta</taxon>
        <taxon>Magnoliopsida</taxon>
        <taxon>Liliopsida</taxon>
        <taxon>Dioscoreales</taxon>
        <taxon>Dioscoreaceae</taxon>
        <taxon>Dioscorea</taxon>
    </lineage>
</organism>
<reference evidence="3" key="1">
    <citation type="submission" date="2025-08" db="UniProtKB">
        <authorList>
            <consortium name="RefSeq"/>
        </authorList>
    </citation>
    <scope>IDENTIFICATION</scope>
</reference>
<dbReference type="Gene3D" id="1.10.720.30">
    <property type="entry name" value="SAP domain"/>
    <property type="match status" value="1"/>
</dbReference>
<keyword evidence="2" id="KW-1185">Reference proteome</keyword>
<name>A0AB40BKR3_DIOCR</name>
<protein>
    <submittedName>
        <fullName evidence="3">Uncharacterized protein LOC120264005 isoform X1</fullName>
    </submittedName>
</protein>